<evidence type="ECO:0000256" key="1">
    <source>
        <dbReference type="ARBA" id="ARBA00023015"/>
    </source>
</evidence>
<dbReference type="EMBL" id="JBHTEY010000004">
    <property type="protein sequence ID" value="MFC7618660.1"/>
    <property type="molecule type" value="Genomic_DNA"/>
</dbReference>
<evidence type="ECO:0000313" key="7">
    <source>
        <dbReference type="EMBL" id="MFC7612477.1"/>
    </source>
</evidence>
<dbReference type="Proteomes" id="UP001596512">
    <property type="component" value="Unassembled WGS sequence"/>
</dbReference>
<evidence type="ECO:0000313" key="6">
    <source>
        <dbReference type="EMBL" id="MFC7612441.1"/>
    </source>
</evidence>
<reference evidence="6" key="1">
    <citation type="journal article" date="2014" name="Int. J. Syst. Evol. Microbiol.">
        <title>Complete genome of a new Firmicutes species belonging to the dominant human colonic microbiota ('Ruminococcus bicirculans') reveals two chromosomes and a selective capacity to utilize plant glucans.</title>
        <authorList>
            <consortium name="NISC Comparative Sequencing Program"/>
            <person name="Wegmann U."/>
            <person name="Louis P."/>
            <person name="Goesmann A."/>
            <person name="Henrissat B."/>
            <person name="Duncan S.H."/>
            <person name="Flint H.J."/>
        </authorList>
    </citation>
    <scope>NUCLEOTIDE SEQUENCE</scope>
    <source>
        <strain evidence="6">JCM 17695</strain>
    </source>
</reference>
<dbReference type="SUPFAM" id="SSF46785">
    <property type="entry name" value="Winged helix' DNA-binding domain"/>
    <property type="match status" value="1"/>
</dbReference>
<evidence type="ECO:0000256" key="2">
    <source>
        <dbReference type="ARBA" id="ARBA00023125"/>
    </source>
</evidence>
<reference evidence="9" key="2">
    <citation type="journal article" date="2019" name="Int. J. Syst. Evol. Microbiol.">
        <title>The Global Catalogue of Microorganisms (GCM) 10K type strain sequencing project: providing services to taxonomists for standard genome sequencing and annotation.</title>
        <authorList>
            <consortium name="The Broad Institute Genomics Platform"/>
            <consortium name="The Broad Institute Genome Sequencing Center for Infectious Disease"/>
            <person name="Wu L."/>
            <person name="Ma J."/>
        </authorList>
    </citation>
    <scope>NUCLEOTIDE SEQUENCE [LARGE SCALE GENOMIC DNA]</scope>
    <source>
        <strain evidence="9">JCM 17695</strain>
    </source>
</reference>
<dbReference type="PANTHER" id="PTHR44846:SF17">
    <property type="entry name" value="GNTR-FAMILY TRANSCRIPTIONAL REGULATOR"/>
    <property type="match status" value="1"/>
</dbReference>
<dbReference type="EMBL" id="JBHTEY010000004">
    <property type="protein sequence ID" value="MFC7612477.1"/>
    <property type="molecule type" value="Genomic_DNA"/>
</dbReference>
<evidence type="ECO:0000256" key="3">
    <source>
        <dbReference type="ARBA" id="ARBA00023163"/>
    </source>
</evidence>
<dbReference type="EMBL" id="JBHTEY010000002">
    <property type="protein sequence ID" value="MFC7612363.1"/>
    <property type="molecule type" value="Genomic_DNA"/>
</dbReference>
<evidence type="ECO:0000313" key="5">
    <source>
        <dbReference type="EMBL" id="MFC7612363.1"/>
    </source>
</evidence>
<keyword evidence="3" id="KW-0804">Transcription</keyword>
<reference evidence="6" key="3">
    <citation type="submission" date="2024-09" db="EMBL/GenBank/DDBJ databases">
        <authorList>
            <person name="Sun Q."/>
            <person name="Mori K."/>
        </authorList>
    </citation>
    <scope>NUCLEOTIDE SEQUENCE</scope>
    <source>
        <strain evidence="6">JCM 17695</strain>
    </source>
</reference>
<dbReference type="EMBL" id="JBHTEY010000003">
    <property type="protein sequence ID" value="MFC7612441.1"/>
    <property type="molecule type" value="Genomic_DNA"/>
</dbReference>
<protein>
    <submittedName>
        <fullName evidence="6">GntR family transcriptional regulator</fullName>
    </submittedName>
</protein>
<dbReference type="PROSITE" id="PS50949">
    <property type="entry name" value="HTH_GNTR"/>
    <property type="match status" value="1"/>
</dbReference>
<proteinExistence type="predicted"/>
<evidence type="ECO:0000259" key="4">
    <source>
        <dbReference type="PROSITE" id="PS50949"/>
    </source>
</evidence>
<accession>A0ABW2THY0</accession>
<name>A0ABW2THY0_9PSEU</name>
<organism evidence="6 9">
    <name type="scientific">Actinokineospora soli</name>
    <dbReference type="NCBI Taxonomy" id="1048753"/>
    <lineage>
        <taxon>Bacteria</taxon>
        <taxon>Bacillati</taxon>
        <taxon>Actinomycetota</taxon>
        <taxon>Actinomycetes</taxon>
        <taxon>Pseudonocardiales</taxon>
        <taxon>Pseudonocardiaceae</taxon>
        <taxon>Actinokineospora</taxon>
    </lineage>
</organism>
<dbReference type="InterPro" id="IPR050679">
    <property type="entry name" value="Bact_HTH_transcr_reg"/>
</dbReference>
<dbReference type="InterPro" id="IPR036390">
    <property type="entry name" value="WH_DNA-bd_sf"/>
</dbReference>
<dbReference type="SMART" id="SM00345">
    <property type="entry name" value="HTH_GNTR"/>
    <property type="match status" value="1"/>
</dbReference>
<dbReference type="InterPro" id="IPR000524">
    <property type="entry name" value="Tscrpt_reg_HTH_GntR"/>
</dbReference>
<evidence type="ECO:0000313" key="9">
    <source>
        <dbReference type="Proteomes" id="UP001596512"/>
    </source>
</evidence>
<dbReference type="InterPro" id="IPR036388">
    <property type="entry name" value="WH-like_DNA-bd_sf"/>
</dbReference>
<keyword evidence="1" id="KW-0805">Transcription regulation</keyword>
<dbReference type="Pfam" id="PF00392">
    <property type="entry name" value="GntR"/>
    <property type="match status" value="1"/>
</dbReference>
<sequence>MDALELERDPDDPRPPFQQVAHVLRAAIATRKLEPGDRLPSFTELAERFGVATMTAQKAVGVLRDEGLVVTRQGRGTFVRQRTERAVGLRPHVEQAFESGDVSIDFAGFSAETLHGVVQEPLDKIRAGRIGAKSVTIRILLPDLSQSIGLPSLAEGGGTDSSEVRKRMSRIVSRSTQSIADAVEELAALKLIEAGRAEVRVFQTSPLFKLYLLNRTEAFFGFYPVVRHSVAIKGEPVEIFDPMGKDATLFHWAATEDPDAIPTQYVSEAQSWFDSVWNSVAKEYAL</sequence>
<feature type="domain" description="HTH gntR-type" evidence="4">
    <location>
        <begin position="14"/>
        <end position="82"/>
    </location>
</feature>
<dbReference type="CDD" id="cd07377">
    <property type="entry name" value="WHTH_GntR"/>
    <property type="match status" value="1"/>
</dbReference>
<comment type="caution">
    <text evidence="6">The sequence shown here is derived from an EMBL/GenBank/DDBJ whole genome shotgun (WGS) entry which is preliminary data.</text>
</comment>
<keyword evidence="9" id="KW-1185">Reference proteome</keyword>
<dbReference type="PANTHER" id="PTHR44846">
    <property type="entry name" value="MANNOSYL-D-GLYCERATE TRANSPORT/METABOLISM SYSTEM REPRESSOR MNGR-RELATED"/>
    <property type="match status" value="1"/>
</dbReference>
<gene>
    <name evidence="5" type="ORF">ACFQV2_00465</name>
    <name evidence="6" type="ORF">ACFQV2_00930</name>
    <name evidence="7" type="ORF">ACFQV2_01150</name>
    <name evidence="8" type="ORF">ACFQV2_40360</name>
</gene>
<evidence type="ECO:0000313" key="8">
    <source>
        <dbReference type="EMBL" id="MFC7618660.1"/>
    </source>
</evidence>
<dbReference type="Gene3D" id="1.10.10.10">
    <property type="entry name" value="Winged helix-like DNA-binding domain superfamily/Winged helix DNA-binding domain"/>
    <property type="match status" value="1"/>
</dbReference>
<keyword evidence="2" id="KW-0238">DNA-binding</keyword>